<organism evidence="5 6">
    <name type="scientific">Celeribacter indicus</name>
    <dbReference type="NCBI Taxonomy" id="1208324"/>
    <lineage>
        <taxon>Bacteria</taxon>
        <taxon>Pseudomonadati</taxon>
        <taxon>Pseudomonadota</taxon>
        <taxon>Alphaproteobacteria</taxon>
        <taxon>Rhodobacterales</taxon>
        <taxon>Roseobacteraceae</taxon>
        <taxon>Celeribacter</taxon>
    </lineage>
</organism>
<dbReference type="PANTHER" id="PTHR35372:SF2">
    <property type="entry name" value="SF3 HELICASE DOMAIN-CONTAINING PROTEIN"/>
    <property type="match status" value="1"/>
</dbReference>
<dbReference type="InterPro" id="IPR006500">
    <property type="entry name" value="Helicase_put_C_phage/plasmid"/>
</dbReference>
<dbReference type="GO" id="GO:0016817">
    <property type="term" value="F:hydrolase activity, acting on acid anhydrides"/>
    <property type="evidence" value="ECO:0007669"/>
    <property type="project" value="InterPro"/>
</dbReference>
<dbReference type="PROSITE" id="PS51206">
    <property type="entry name" value="SF3_HELICASE_1"/>
    <property type="match status" value="1"/>
</dbReference>
<dbReference type="InterPro" id="IPR045455">
    <property type="entry name" value="NrS-1_pol-like_helicase"/>
</dbReference>
<dbReference type="AlphaFoldDB" id="A0A0B5E3K0"/>
<reference evidence="5 6" key="1">
    <citation type="journal article" date="2014" name="Int. J. Syst. Evol. Microbiol.">
        <title>Celeribacter indicus sp. nov., a polycyclic aromatic hydrocarbon-degrading bacterium from deep-sea sediment and reclassification of Huaishuia halophila as Celeribacter halophilus comb. nov.</title>
        <authorList>
            <person name="Lai Q."/>
            <person name="Cao J."/>
            <person name="Yuan J."/>
            <person name="Li F."/>
            <person name="Shao Z."/>
        </authorList>
    </citation>
    <scope>NUCLEOTIDE SEQUENCE [LARGE SCALE GENOMIC DNA]</scope>
    <source>
        <strain evidence="5">P73</strain>
    </source>
</reference>
<evidence type="ECO:0000313" key="5">
    <source>
        <dbReference type="EMBL" id="AJE47955.1"/>
    </source>
</evidence>
<evidence type="ECO:0000259" key="4">
    <source>
        <dbReference type="PROSITE" id="PS51206"/>
    </source>
</evidence>
<dbReference type="Pfam" id="PF08707">
    <property type="entry name" value="PriCT_2"/>
    <property type="match status" value="1"/>
</dbReference>
<dbReference type="PANTHER" id="PTHR35372">
    <property type="entry name" value="ATP BINDING PROTEIN-RELATED"/>
    <property type="match status" value="1"/>
</dbReference>
<dbReference type="EMBL" id="CP004393">
    <property type="protein sequence ID" value="AJE47955.1"/>
    <property type="molecule type" value="Genomic_DNA"/>
</dbReference>
<evidence type="ECO:0000256" key="2">
    <source>
        <dbReference type="ARBA" id="ARBA00022801"/>
    </source>
</evidence>
<sequence length="621" mass="68504">MPRPANTASLAEVRELLTYIHPDQDGQDGWFFVMAGIHEVSGGSDEGMALLDEWSQQSAKYDPQEIVTRYRSFTAGQYRNAGIGTIAAAAKRGGADVAAIGQRHRFLAMSPPTGGYRPAGMMDAPSATTMPQPDAPIAETVDENPFGERDFSHDGLALALGQDSFDRDAKYVADWKSWFFWTGTHWAKDNRREVWTRTRSFLRSQAQQVEVEAAARVASAEPSKVPEIINKLARRTEQLKHKQTVAAVETLAQANPASVAVPDDFDRDLMLVGTPGGNIDLRTGELKVAQREDMLTMLTTCAPAEGGTSPDRWLAFLREIFAGDEEVVGFVQRLAGYALTGRTTEHKLFFLYGTGRNGKSVFMDTLMKIWGDYARKAAAKTFLNTTGEKHDTGLADLRGRRLVIGSELPKGKTWDEAVIKDLTGGDRQAARVMRGDYFEFDPQLTLMIAGNSKPSFRAVDVAIRSRVVLVPFTVTIPDDRQDRNLAEKLQAEGPAILRWAVDGALEWQRMGGLAVPKSIADASAAYMDSEDILGQFLADEAEIASDGFEAMSDVYTRYEGWSTSQGFSHRWSKLKLKEELVARPGLSEHRRNNARGIAGMRLNRSIASGFPHVVPLQMPRP</sequence>
<dbReference type="Gene3D" id="3.40.50.300">
    <property type="entry name" value="P-loop containing nucleotide triphosphate hydrolases"/>
    <property type="match status" value="1"/>
</dbReference>
<dbReference type="Proteomes" id="UP000031521">
    <property type="component" value="Chromosome"/>
</dbReference>
<evidence type="ECO:0000256" key="3">
    <source>
        <dbReference type="ARBA" id="ARBA00022840"/>
    </source>
</evidence>
<feature type="domain" description="SF3 helicase" evidence="4">
    <location>
        <begin position="326"/>
        <end position="485"/>
    </location>
</feature>
<keyword evidence="6" id="KW-1185">Reference proteome</keyword>
<protein>
    <recommendedName>
        <fullName evidence="4">SF3 helicase domain-containing protein</fullName>
    </recommendedName>
</protein>
<evidence type="ECO:0000256" key="1">
    <source>
        <dbReference type="ARBA" id="ARBA00022741"/>
    </source>
</evidence>
<keyword evidence="1" id="KW-0547">Nucleotide-binding</keyword>
<dbReference type="Pfam" id="PF08706">
    <property type="entry name" value="D5_N"/>
    <property type="match status" value="1"/>
</dbReference>
<dbReference type="HOGENOM" id="CLU_018483_2_1_5"/>
<dbReference type="SUPFAM" id="SSF52540">
    <property type="entry name" value="P-loop containing nucleoside triphosphate hydrolases"/>
    <property type="match status" value="1"/>
</dbReference>
<dbReference type="InterPro" id="IPR014818">
    <property type="entry name" value="Phage/plasmid_primase_P4_C"/>
</dbReference>
<dbReference type="NCBIfam" id="TIGR01613">
    <property type="entry name" value="primase_Cterm"/>
    <property type="match status" value="1"/>
</dbReference>
<keyword evidence="3" id="KW-0067">ATP-binding</keyword>
<dbReference type="InterPro" id="IPR014819">
    <property type="entry name" value="PriCT_2"/>
</dbReference>
<dbReference type="InterPro" id="IPR051620">
    <property type="entry name" value="ORF904-like_C"/>
</dbReference>
<keyword evidence="2" id="KW-0378">Hydrolase</keyword>
<proteinExistence type="predicted"/>
<dbReference type="STRING" id="1208324.P73_3240"/>
<dbReference type="Pfam" id="PF19263">
    <property type="entry name" value="DUF5906"/>
    <property type="match status" value="1"/>
</dbReference>
<accession>A0A0B5E3K0</accession>
<dbReference type="KEGG" id="cid:P73_3240"/>
<dbReference type="SMART" id="SM00885">
    <property type="entry name" value="D5_N"/>
    <property type="match status" value="1"/>
</dbReference>
<gene>
    <name evidence="5" type="ORF">P73_3240</name>
</gene>
<dbReference type="InterPro" id="IPR027417">
    <property type="entry name" value="P-loop_NTPase"/>
</dbReference>
<evidence type="ECO:0000313" key="6">
    <source>
        <dbReference type="Proteomes" id="UP000031521"/>
    </source>
</evidence>
<name>A0A0B5E3K0_9RHOB</name>
<dbReference type="InterPro" id="IPR014015">
    <property type="entry name" value="Helicase_SF3_DNA-vir"/>
</dbReference>
<dbReference type="GO" id="GO:0005524">
    <property type="term" value="F:ATP binding"/>
    <property type="evidence" value="ECO:0007669"/>
    <property type="project" value="UniProtKB-KW"/>
</dbReference>